<evidence type="ECO:0000256" key="4">
    <source>
        <dbReference type="ARBA" id="ARBA00022825"/>
    </source>
</evidence>
<evidence type="ECO:0000259" key="7">
    <source>
        <dbReference type="Pfam" id="PF00082"/>
    </source>
</evidence>
<feature type="active site" description="Charge relay system" evidence="5">
    <location>
        <position position="162"/>
    </location>
</feature>
<dbReference type="Gene3D" id="3.40.50.200">
    <property type="entry name" value="Peptidase S8/S53 domain"/>
    <property type="match status" value="1"/>
</dbReference>
<reference evidence="8" key="1">
    <citation type="submission" date="2019-02" db="EMBL/GenBank/DDBJ databases">
        <title>Halonotius sp. a new haloarchaeum isolated from saline soil.</title>
        <authorList>
            <person name="Duran-Viseras A."/>
            <person name="Sanchez-Porro C."/>
            <person name="Ventosa A."/>
        </authorList>
    </citation>
    <scope>NUCLEOTIDE SEQUENCE</scope>
    <source>
        <strain evidence="8">F15B</strain>
    </source>
</reference>
<dbReference type="Pfam" id="PF00082">
    <property type="entry name" value="Peptidase_S8"/>
    <property type="match status" value="1"/>
</dbReference>
<dbReference type="PROSITE" id="PS00138">
    <property type="entry name" value="SUBTILASE_SER"/>
    <property type="match status" value="1"/>
</dbReference>
<dbReference type="InterPro" id="IPR015500">
    <property type="entry name" value="Peptidase_S8_subtilisin-rel"/>
</dbReference>
<evidence type="ECO:0000256" key="1">
    <source>
        <dbReference type="ARBA" id="ARBA00011073"/>
    </source>
</evidence>
<accession>A0A8J8TCB7</accession>
<comment type="caution">
    <text evidence="8">The sequence shown here is derived from an EMBL/GenBank/DDBJ whole genome shotgun (WGS) entry which is preliminary data.</text>
</comment>
<feature type="region of interest" description="Disordered" evidence="6">
    <location>
        <begin position="33"/>
        <end position="77"/>
    </location>
</feature>
<dbReference type="InterPro" id="IPR000209">
    <property type="entry name" value="Peptidase_S8/S53_dom"/>
</dbReference>
<sequence>MAAPEKATGRAILVVCLLAVTGGLIVGGLSDPAEAGESTTDTKPEATGQATATIDSSPSTVTTTATAGTRSLPKATNKSTVNPAVVTPATLGPPPVNNTTHALSSLGVNAVWSEFQTRGEGVTIAVLDSGVAAETHPSLAPTDDGWADFATNQSDPTDTRNHGTLTSGVLVGNTTPDGTRYGIAPEADLIHANVFHEDGDIRTSDVIRGIDWAIDHPRDPEVLVINVNHKGVHYDRYVDAIERARAAGVYVVVPAGNDGDELGSPGSVYSALSVGATTATGDVAPYSSGGIVSTRATWGVDPIYEYDWPESYVYPTVVAPGSTITASADGGYRRAQGTSFAAPHAAGTVALMQAASDRHLTPAEIDRALLATARQPIDSLPNTRYGYGVVDAYAAVGAVADKPPYFAVTRLEHTAPIERGERVAFEAEIQNVGNVTDTQLVTMHIDGERFGSRLLTLNGTETATVGRTRGVACVEHRQSSITIETDNTSLTAPIEICAH</sequence>
<dbReference type="PRINTS" id="PR00723">
    <property type="entry name" value="SUBTILISIN"/>
</dbReference>
<dbReference type="PROSITE" id="PS51892">
    <property type="entry name" value="SUBTILASE"/>
    <property type="match status" value="1"/>
</dbReference>
<dbReference type="PANTHER" id="PTHR43806:SF11">
    <property type="entry name" value="CEREVISIN-RELATED"/>
    <property type="match status" value="1"/>
</dbReference>
<dbReference type="EMBL" id="RKLU01000002">
    <property type="protein sequence ID" value="TQQ83042.1"/>
    <property type="molecule type" value="Genomic_DNA"/>
</dbReference>
<name>A0A8J8TCB7_9EURY</name>
<dbReference type="GO" id="GO:0006508">
    <property type="term" value="P:proteolysis"/>
    <property type="evidence" value="ECO:0007669"/>
    <property type="project" value="UniProtKB-KW"/>
</dbReference>
<feature type="compositionally biased region" description="Low complexity" evidence="6">
    <location>
        <begin position="60"/>
        <end position="69"/>
    </location>
</feature>
<dbReference type="PANTHER" id="PTHR43806">
    <property type="entry name" value="PEPTIDASE S8"/>
    <property type="match status" value="1"/>
</dbReference>
<evidence type="ECO:0000256" key="5">
    <source>
        <dbReference type="PROSITE-ProRule" id="PRU01240"/>
    </source>
</evidence>
<feature type="compositionally biased region" description="Polar residues" evidence="6">
    <location>
        <begin position="48"/>
        <end position="59"/>
    </location>
</feature>
<evidence type="ECO:0000313" key="8">
    <source>
        <dbReference type="EMBL" id="TQQ83042.1"/>
    </source>
</evidence>
<feature type="domain" description="Peptidase S8/S53" evidence="7">
    <location>
        <begin position="119"/>
        <end position="388"/>
    </location>
</feature>
<protein>
    <recommendedName>
        <fullName evidence="7">Peptidase S8/S53 domain-containing protein</fullName>
    </recommendedName>
</protein>
<feature type="active site" description="Charge relay system" evidence="5">
    <location>
        <position position="339"/>
    </location>
</feature>
<keyword evidence="4 5" id="KW-0720">Serine protease</keyword>
<evidence type="ECO:0000256" key="2">
    <source>
        <dbReference type="ARBA" id="ARBA00022670"/>
    </source>
</evidence>
<dbReference type="AlphaFoldDB" id="A0A8J8TCB7"/>
<dbReference type="InterPro" id="IPR050131">
    <property type="entry name" value="Peptidase_S8_subtilisin-like"/>
</dbReference>
<keyword evidence="2 5" id="KW-0645">Protease</keyword>
<dbReference type="GO" id="GO:0004252">
    <property type="term" value="F:serine-type endopeptidase activity"/>
    <property type="evidence" value="ECO:0007669"/>
    <property type="project" value="UniProtKB-UniRule"/>
</dbReference>
<feature type="active site" description="Charge relay system" evidence="5">
    <location>
        <position position="128"/>
    </location>
</feature>
<comment type="similarity">
    <text evidence="1 5">Belongs to the peptidase S8 family.</text>
</comment>
<dbReference type="InterPro" id="IPR023828">
    <property type="entry name" value="Peptidase_S8_Ser-AS"/>
</dbReference>
<dbReference type="InterPro" id="IPR036852">
    <property type="entry name" value="Peptidase_S8/S53_dom_sf"/>
</dbReference>
<gene>
    <name evidence="8" type="ORF">EGH24_06315</name>
</gene>
<keyword evidence="9" id="KW-1185">Reference proteome</keyword>
<evidence type="ECO:0000256" key="3">
    <source>
        <dbReference type="ARBA" id="ARBA00022801"/>
    </source>
</evidence>
<organism evidence="8 9">
    <name type="scientific">Halonotius terrestris</name>
    <dbReference type="NCBI Taxonomy" id="2487750"/>
    <lineage>
        <taxon>Archaea</taxon>
        <taxon>Methanobacteriati</taxon>
        <taxon>Methanobacteriota</taxon>
        <taxon>Stenosarchaea group</taxon>
        <taxon>Halobacteria</taxon>
        <taxon>Halobacteriales</taxon>
        <taxon>Haloferacaceae</taxon>
        <taxon>Halonotius</taxon>
    </lineage>
</organism>
<dbReference type="Proteomes" id="UP000705823">
    <property type="component" value="Unassembled WGS sequence"/>
</dbReference>
<dbReference type="SUPFAM" id="SSF52743">
    <property type="entry name" value="Subtilisin-like"/>
    <property type="match status" value="1"/>
</dbReference>
<evidence type="ECO:0000256" key="6">
    <source>
        <dbReference type="SAM" id="MobiDB-lite"/>
    </source>
</evidence>
<keyword evidence="3 5" id="KW-0378">Hydrolase</keyword>
<evidence type="ECO:0000313" key="9">
    <source>
        <dbReference type="Proteomes" id="UP000705823"/>
    </source>
</evidence>
<proteinExistence type="inferred from homology"/>